<evidence type="ECO:0000256" key="1">
    <source>
        <dbReference type="ARBA" id="ARBA00004571"/>
    </source>
</evidence>
<protein>
    <submittedName>
        <fullName evidence="15">Ligand-gated channel protein</fullName>
    </submittedName>
</protein>
<feature type="domain" description="TonB-dependent receptor-like beta-barrel" evidence="13">
    <location>
        <begin position="190"/>
        <end position="599"/>
    </location>
</feature>
<comment type="caution">
    <text evidence="15">The sequence shown here is derived from an EMBL/GenBank/DDBJ whole genome shotgun (WGS) entry which is preliminary data.</text>
</comment>
<evidence type="ECO:0000256" key="8">
    <source>
        <dbReference type="ARBA" id="ARBA00023136"/>
    </source>
</evidence>
<dbReference type="InterPro" id="IPR036942">
    <property type="entry name" value="Beta-barrel_TonB_sf"/>
</dbReference>
<evidence type="ECO:0000256" key="9">
    <source>
        <dbReference type="ARBA" id="ARBA00023237"/>
    </source>
</evidence>
<dbReference type="PANTHER" id="PTHR30069:SF53">
    <property type="entry name" value="COLICIN I RECEPTOR-RELATED"/>
    <property type="match status" value="1"/>
</dbReference>
<name>A0A4Y4F0Z3_9GAMM</name>
<evidence type="ECO:0000259" key="14">
    <source>
        <dbReference type="Pfam" id="PF07715"/>
    </source>
</evidence>
<dbReference type="GO" id="GO:0009279">
    <property type="term" value="C:cell outer membrane"/>
    <property type="evidence" value="ECO:0007669"/>
    <property type="project" value="UniProtKB-SubCell"/>
</dbReference>
<dbReference type="Proteomes" id="UP000319812">
    <property type="component" value="Unassembled WGS sequence"/>
</dbReference>
<proteinExistence type="inferred from homology"/>
<dbReference type="InterPro" id="IPR000531">
    <property type="entry name" value="Beta-barrel_TonB"/>
</dbReference>
<evidence type="ECO:0000256" key="12">
    <source>
        <dbReference type="SAM" id="MobiDB-lite"/>
    </source>
</evidence>
<dbReference type="Pfam" id="PF00593">
    <property type="entry name" value="TonB_dep_Rec_b-barrel"/>
    <property type="match status" value="1"/>
</dbReference>
<keyword evidence="3 10" id="KW-1134">Transmembrane beta strand</keyword>
<dbReference type="PANTHER" id="PTHR30069">
    <property type="entry name" value="TONB-DEPENDENT OUTER MEMBRANE RECEPTOR"/>
    <property type="match status" value="1"/>
</dbReference>
<dbReference type="CDD" id="cd01347">
    <property type="entry name" value="ligand_gated_channel"/>
    <property type="match status" value="1"/>
</dbReference>
<dbReference type="EMBL" id="BJOC01000010">
    <property type="protein sequence ID" value="GED21504.1"/>
    <property type="molecule type" value="Genomic_DNA"/>
</dbReference>
<dbReference type="InterPro" id="IPR037066">
    <property type="entry name" value="Plug_dom_sf"/>
</dbReference>
<keyword evidence="2 10" id="KW-0813">Transport</keyword>
<evidence type="ECO:0000313" key="15">
    <source>
        <dbReference type="EMBL" id="GED21504.1"/>
    </source>
</evidence>
<feature type="domain" description="TonB-dependent receptor plug" evidence="14">
    <location>
        <begin position="15"/>
        <end position="129"/>
    </location>
</feature>
<keyword evidence="16" id="KW-1185">Reference proteome</keyword>
<evidence type="ECO:0000313" key="16">
    <source>
        <dbReference type="Proteomes" id="UP000319812"/>
    </source>
</evidence>
<dbReference type="Gene3D" id="2.170.130.10">
    <property type="entry name" value="TonB-dependent receptor, plug domain"/>
    <property type="match status" value="1"/>
</dbReference>
<evidence type="ECO:0000256" key="5">
    <source>
        <dbReference type="ARBA" id="ARBA00022729"/>
    </source>
</evidence>
<dbReference type="Gene3D" id="2.40.170.20">
    <property type="entry name" value="TonB-dependent receptor, beta-barrel domain"/>
    <property type="match status" value="1"/>
</dbReference>
<dbReference type="GO" id="GO:0015344">
    <property type="term" value="F:siderophore uptake transmembrane transporter activity"/>
    <property type="evidence" value="ECO:0007669"/>
    <property type="project" value="TreeGrafter"/>
</dbReference>
<keyword evidence="8 10" id="KW-0472">Membrane</keyword>
<evidence type="ECO:0000256" key="10">
    <source>
        <dbReference type="PROSITE-ProRule" id="PRU01360"/>
    </source>
</evidence>
<keyword evidence="7 11" id="KW-0798">TonB box</keyword>
<evidence type="ECO:0000256" key="2">
    <source>
        <dbReference type="ARBA" id="ARBA00022448"/>
    </source>
</evidence>
<gene>
    <name evidence="15" type="ORF">HHA01_04810</name>
</gene>
<keyword evidence="9 10" id="KW-0998">Cell outer membrane</keyword>
<evidence type="ECO:0000256" key="7">
    <source>
        <dbReference type="ARBA" id="ARBA00023077"/>
    </source>
</evidence>
<accession>A0A4Y4F0Z3</accession>
<comment type="similarity">
    <text evidence="10 11">Belongs to the TonB-dependent receptor family.</text>
</comment>
<dbReference type="RefSeq" id="WP_246053786.1">
    <property type="nucleotide sequence ID" value="NZ_BJOC01000010.1"/>
</dbReference>
<keyword evidence="5" id="KW-0732">Signal</keyword>
<dbReference type="GO" id="GO:0044718">
    <property type="term" value="P:siderophore transmembrane transport"/>
    <property type="evidence" value="ECO:0007669"/>
    <property type="project" value="TreeGrafter"/>
</dbReference>
<sequence length="626" mass="69119">MTVTSASASGYAVDPMNAPASISVVTEEDLSGKSYRDISQALQDIPGVYVNEGPSSKGGTGEISIRGMDSKYTLILVDGIPQGSQQAYYNGYGSGAEFGWLPPMSDIKRIEVIRGPMSTLYGSDALGGVINVITKPVSDEWSGNVKLDTMVQQDSASGDRHKSQFRIAGPLIEDTLSATVTGSILKRDEDQREGGYSGFDRRDVTAELDWAPNENNRVSVEAGHATQDTDASADMTGSDRNLQTRRRHQTLRHQLEWSDSVTTRSYVQREELKQNDSSYQSTYERVTANTSTVMTLGDHLLTMGAQYREQQTENPDRGLGRSNLERWDMALFAEDEWFLTERFALTTGARWVKDENYGNEFVPRLYGVYTATPNLTFKGGVSAGYRTPDLKEGDDNWIEGGGGPGCADCRDVGNSDLQPEKSTTYELAALWQGDSGLRASATLYQTDYKDKIDKPVICDTREGVDASCLHLGEEYAAIYQYRNVNEARINGAELTLDAPITDRLEVSASYTFTDSEQLSGENAGLPLNDQPRHRASLGLDWQTTEATSLWSQARYKGDTERVAGRGGLSDSYPSYTLVDAGIRHQLNERVSLYGGIYNLFDKRIDDETYNRVLDGRRFNAGLNVSF</sequence>
<evidence type="ECO:0000256" key="4">
    <source>
        <dbReference type="ARBA" id="ARBA00022692"/>
    </source>
</evidence>
<evidence type="ECO:0000256" key="3">
    <source>
        <dbReference type="ARBA" id="ARBA00022452"/>
    </source>
</evidence>
<keyword evidence="6" id="KW-0406">Ion transport</keyword>
<dbReference type="AlphaFoldDB" id="A0A4Y4F0Z3"/>
<comment type="subcellular location">
    <subcellularLocation>
        <location evidence="1 10">Cell outer membrane</location>
        <topology evidence="1 10">Multi-pass membrane protein</topology>
    </subcellularLocation>
</comment>
<evidence type="ECO:0000256" key="6">
    <source>
        <dbReference type="ARBA" id="ARBA00023065"/>
    </source>
</evidence>
<dbReference type="InterPro" id="IPR012910">
    <property type="entry name" value="Plug_dom"/>
</dbReference>
<keyword evidence="4 10" id="KW-0812">Transmembrane</keyword>
<evidence type="ECO:0000256" key="11">
    <source>
        <dbReference type="RuleBase" id="RU003357"/>
    </source>
</evidence>
<organism evidence="15 16">
    <name type="scientific">Halomonas halmophila</name>
    <dbReference type="NCBI Taxonomy" id="252"/>
    <lineage>
        <taxon>Bacteria</taxon>
        <taxon>Pseudomonadati</taxon>
        <taxon>Pseudomonadota</taxon>
        <taxon>Gammaproteobacteria</taxon>
        <taxon>Oceanospirillales</taxon>
        <taxon>Halomonadaceae</taxon>
        <taxon>Halomonas</taxon>
    </lineage>
</organism>
<evidence type="ECO:0000259" key="13">
    <source>
        <dbReference type="Pfam" id="PF00593"/>
    </source>
</evidence>
<dbReference type="InterPro" id="IPR039426">
    <property type="entry name" value="TonB-dep_rcpt-like"/>
</dbReference>
<dbReference type="PROSITE" id="PS52016">
    <property type="entry name" value="TONB_DEPENDENT_REC_3"/>
    <property type="match status" value="1"/>
</dbReference>
<reference evidence="15 16" key="1">
    <citation type="submission" date="2019-06" db="EMBL/GenBank/DDBJ databases">
        <title>Whole genome shotgun sequence of Halomonas halmophila NBRC 15537.</title>
        <authorList>
            <person name="Hosoyama A."/>
            <person name="Uohara A."/>
            <person name="Ohji S."/>
            <person name="Ichikawa N."/>
        </authorList>
    </citation>
    <scope>NUCLEOTIDE SEQUENCE [LARGE SCALE GENOMIC DNA]</scope>
    <source>
        <strain evidence="15 16">NBRC 15537</strain>
    </source>
</reference>
<dbReference type="Pfam" id="PF07715">
    <property type="entry name" value="Plug"/>
    <property type="match status" value="1"/>
</dbReference>
<dbReference type="SUPFAM" id="SSF56935">
    <property type="entry name" value="Porins"/>
    <property type="match status" value="1"/>
</dbReference>
<feature type="region of interest" description="Disordered" evidence="12">
    <location>
        <begin position="212"/>
        <end position="242"/>
    </location>
</feature>